<dbReference type="RefSeq" id="WP_376892762.1">
    <property type="nucleotide sequence ID" value="NZ_JBHULS010000002.1"/>
</dbReference>
<keyword evidence="1" id="KW-0812">Transmembrane</keyword>
<feature type="transmembrane region" description="Helical" evidence="1">
    <location>
        <begin position="117"/>
        <end position="137"/>
    </location>
</feature>
<keyword evidence="1" id="KW-1133">Transmembrane helix</keyword>
<name>A0ABW5KRC3_9FLAO</name>
<keyword evidence="1" id="KW-0472">Membrane</keyword>
<feature type="transmembrane region" description="Helical" evidence="1">
    <location>
        <begin position="158"/>
        <end position="178"/>
    </location>
</feature>
<dbReference type="Proteomes" id="UP001597472">
    <property type="component" value="Unassembled WGS sequence"/>
</dbReference>
<organism evidence="2 3">
    <name type="scientific">Bizionia sediminis</name>
    <dbReference type="NCBI Taxonomy" id="1737064"/>
    <lineage>
        <taxon>Bacteria</taxon>
        <taxon>Pseudomonadati</taxon>
        <taxon>Bacteroidota</taxon>
        <taxon>Flavobacteriia</taxon>
        <taxon>Flavobacteriales</taxon>
        <taxon>Flavobacteriaceae</taxon>
        <taxon>Bizionia</taxon>
    </lineage>
</organism>
<feature type="transmembrane region" description="Helical" evidence="1">
    <location>
        <begin position="190"/>
        <end position="212"/>
    </location>
</feature>
<proteinExistence type="predicted"/>
<keyword evidence="3" id="KW-1185">Reference proteome</keyword>
<dbReference type="EMBL" id="JBHULS010000002">
    <property type="protein sequence ID" value="MFD2551552.1"/>
    <property type="molecule type" value="Genomic_DNA"/>
</dbReference>
<sequence length="232" mass="26933">MALTEAHIADLYAFTRKHYVEYYDLQTELVDHMANDIEVILEENPKMTFEEARDASFKKFGIFGFMEVVEERQKAMSKIYMKLLWNYAKDWFRLPQILVTMAIFGSLYTVFSFENGGLIFVAFFLLLCLILFAKTIALNRKIKQKQKANKKLWLLEDIIFRNASMGTLFIGPQIFQILTFTDTSGFTGCVPLICAVVFTVVIIYTYISVVVLPKNATFHLQNTYPEYRLVES</sequence>
<accession>A0ABW5KRC3</accession>
<gene>
    <name evidence="2" type="ORF">ACFSQP_06960</name>
</gene>
<evidence type="ECO:0000313" key="2">
    <source>
        <dbReference type="EMBL" id="MFD2551552.1"/>
    </source>
</evidence>
<evidence type="ECO:0000256" key="1">
    <source>
        <dbReference type="SAM" id="Phobius"/>
    </source>
</evidence>
<protein>
    <submittedName>
        <fullName evidence="2">Uncharacterized protein</fullName>
    </submittedName>
</protein>
<feature type="transmembrane region" description="Helical" evidence="1">
    <location>
        <begin position="91"/>
        <end position="111"/>
    </location>
</feature>
<reference evidence="3" key="1">
    <citation type="journal article" date="2019" name="Int. J. Syst. Evol. Microbiol.">
        <title>The Global Catalogue of Microorganisms (GCM) 10K type strain sequencing project: providing services to taxonomists for standard genome sequencing and annotation.</title>
        <authorList>
            <consortium name="The Broad Institute Genomics Platform"/>
            <consortium name="The Broad Institute Genome Sequencing Center for Infectious Disease"/>
            <person name="Wu L."/>
            <person name="Ma J."/>
        </authorList>
    </citation>
    <scope>NUCLEOTIDE SEQUENCE [LARGE SCALE GENOMIC DNA]</scope>
    <source>
        <strain evidence="3">KCTC 42587</strain>
    </source>
</reference>
<comment type="caution">
    <text evidence="2">The sequence shown here is derived from an EMBL/GenBank/DDBJ whole genome shotgun (WGS) entry which is preliminary data.</text>
</comment>
<evidence type="ECO:0000313" key="3">
    <source>
        <dbReference type="Proteomes" id="UP001597472"/>
    </source>
</evidence>